<dbReference type="PANTHER" id="PTHR19961:SF18">
    <property type="entry name" value="FI19014P1"/>
    <property type="match status" value="1"/>
</dbReference>
<feature type="domain" description="Calponin-homology (CH)" evidence="5">
    <location>
        <begin position="511"/>
        <end position="620"/>
    </location>
</feature>
<dbReference type="PANTHER" id="PTHR19961">
    <property type="entry name" value="FIMBRIN/PLASTIN"/>
    <property type="match status" value="1"/>
</dbReference>
<name>E4WWY3_OIKDI</name>
<dbReference type="InParanoid" id="E4WWY3"/>
<dbReference type="EMBL" id="FN653018">
    <property type="protein sequence ID" value="CBY21875.1"/>
    <property type="molecule type" value="Genomic_DNA"/>
</dbReference>
<dbReference type="InterPro" id="IPR002048">
    <property type="entry name" value="EF_hand_dom"/>
</dbReference>
<keyword evidence="3" id="KW-0106">Calcium</keyword>
<dbReference type="GO" id="GO:0032432">
    <property type="term" value="C:actin filament bundle"/>
    <property type="evidence" value="ECO:0007669"/>
    <property type="project" value="TreeGrafter"/>
</dbReference>
<feature type="domain" description="Calponin-homology (CH)" evidence="5">
    <location>
        <begin position="267"/>
        <end position="373"/>
    </location>
</feature>
<evidence type="ECO:0000256" key="1">
    <source>
        <dbReference type="ARBA" id="ARBA00022723"/>
    </source>
</evidence>
<dbReference type="GO" id="GO:0051015">
    <property type="term" value="F:actin filament binding"/>
    <property type="evidence" value="ECO:0007669"/>
    <property type="project" value="InterPro"/>
</dbReference>
<dbReference type="InterPro" id="IPR001715">
    <property type="entry name" value="CH_dom"/>
</dbReference>
<keyword evidence="1" id="KW-0479">Metal-binding</keyword>
<dbReference type="Pfam" id="PF00307">
    <property type="entry name" value="CH"/>
    <property type="match status" value="4"/>
</dbReference>
<dbReference type="SMART" id="SM00033">
    <property type="entry name" value="CH"/>
    <property type="match status" value="4"/>
</dbReference>
<evidence type="ECO:0000259" key="5">
    <source>
        <dbReference type="PROSITE" id="PS50021"/>
    </source>
</evidence>
<dbReference type="Gene3D" id="1.10.238.10">
    <property type="entry name" value="EF-hand"/>
    <property type="match status" value="1"/>
</dbReference>
<dbReference type="FunFam" id="1.10.418.10:FF:000027">
    <property type="entry name" value="Probable fimbrin"/>
    <property type="match status" value="1"/>
</dbReference>
<dbReference type="GO" id="GO:0005884">
    <property type="term" value="C:actin filament"/>
    <property type="evidence" value="ECO:0007669"/>
    <property type="project" value="TreeGrafter"/>
</dbReference>
<dbReference type="SUPFAM" id="SSF47576">
    <property type="entry name" value="Calponin-homology domain, CH-domain"/>
    <property type="match status" value="1"/>
</dbReference>
<evidence type="ECO:0000313" key="7">
    <source>
        <dbReference type="EMBL" id="CBY21875.1"/>
    </source>
</evidence>
<dbReference type="InterPro" id="IPR011992">
    <property type="entry name" value="EF-hand-dom_pair"/>
</dbReference>
<dbReference type="GO" id="GO:0051639">
    <property type="term" value="P:actin filament network formation"/>
    <property type="evidence" value="ECO:0007669"/>
    <property type="project" value="TreeGrafter"/>
</dbReference>
<dbReference type="SUPFAM" id="SSF47473">
    <property type="entry name" value="EF-hand"/>
    <property type="match status" value="1"/>
</dbReference>
<keyword evidence="2" id="KW-0677">Repeat</keyword>
<dbReference type="AlphaFoldDB" id="E4WWY3"/>
<feature type="domain" description="Calponin-homology (CH)" evidence="5">
    <location>
        <begin position="390"/>
        <end position="499"/>
    </location>
</feature>
<dbReference type="OrthoDB" id="431378at2759"/>
<proteinExistence type="predicted"/>
<dbReference type="GO" id="GO:0051017">
    <property type="term" value="P:actin filament bundle assembly"/>
    <property type="evidence" value="ECO:0007669"/>
    <property type="project" value="InterPro"/>
</dbReference>
<dbReference type="GO" id="GO:0005509">
    <property type="term" value="F:calcium ion binding"/>
    <property type="evidence" value="ECO:0007669"/>
    <property type="project" value="InterPro"/>
</dbReference>
<dbReference type="FunCoup" id="E4WWY3">
    <property type="interactions" value="99"/>
</dbReference>
<reference evidence="7" key="1">
    <citation type="journal article" date="2010" name="Science">
        <title>Plasticity of animal genome architecture unmasked by rapid evolution of a pelagic tunicate.</title>
        <authorList>
            <person name="Denoeud F."/>
            <person name="Henriet S."/>
            <person name="Mungpakdee S."/>
            <person name="Aury J.M."/>
            <person name="Da Silva C."/>
            <person name="Brinkmann H."/>
            <person name="Mikhaleva J."/>
            <person name="Olsen L.C."/>
            <person name="Jubin C."/>
            <person name="Canestro C."/>
            <person name="Bouquet J.M."/>
            <person name="Danks G."/>
            <person name="Poulain J."/>
            <person name="Campsteijn C."/>
            <person name="Adamski M."/>
            <person name="Cross I."/>
            <person name="Yadetie F."/>
            <person name="Muffato M."/>
            <person name="Louis A."/>
            <person name="Butcher S."/>
            <person name="Tsagkogeorga G."/>
            <person name="Konrad A."/>
            <person name="Singh S."/>
            <person name="Jensen M.F."/>
            <person name="Cong E.H."/>
            <person name="Eikeseth-Otteraa H."/>
            <person name="Noel B."/>
            <person name="Anthouard V."/>
            <person name="Porcel B.M."/>
            <person name="Kachouri-Lafond R."/>
            <person name="Nishino A."/>
            <person name="Ugolini M."/>
            <person name="Chourrout P."/>
            <person name="Nishida H."/>
            <person name="Aasland R."/>
            <person name="Huzurbazar S."/>
            <person name="Westhof E."/>
            <person name="Delsuc F."/>
            <person name="Lehrach H."/>
            <person name="Reinhardt R."/>
            <person name="Weissenbach J."/>
            <person name="Roy S.W."/>
            <person name="Artiguenave F."/>
            <person name="Postlethwait J.H."/>
            <person name="Manak J.R."/>
            <person name="Thompson E.M."/>
            <person name="Jaillon O."/>
            <person name="Du Pasquier L."/>
            <person name="Boudinot P."/>
            <person name="Liberles D.A."/>
            <person name="Volff J.N."/>
            <person name="Philippe H."/>
            <person name="Lenhard B."/>
            <person name="Roest Crollius H."/>
            <person name="Wincker P."/>
            <person name="Chourrout D."/>
        </authorList>
    </citation>
    <scope>NUCLEOTIDE SEQUENCE [LARGE SCALE GENOMIC DNA]</scope>
</reference>
<gene>
    <name evidence="7" type="ORF">GSOID_T00011405001</name>
</gene>
<dbReference type="PROSITE" id="PS50021">
    <property type="entry name" value="CH"/>
    <property type="match status" value="4"/>
</dbReference>
<dbReference type="FunFam" id="1.10.418.10:FF:000031">
    <property type="entry name" value="Fimbrin-2 like"/>
    <property type="match status" value="1"/>
</dbReference>
<dbReference type="InterPro" id="IPR039959">
    <property type="entry name" value="Fimbrin/Plastin"/>
</dbReference>
<keyword evidence="4" id="KW-0009">Actin-binding</keyword>
<feature type="domain" description="Calponin-homology (CH)" evidence="5">
    <location>
        <begin position="123"/>
        <end position="239"/>
    </location>
</feature>
<evidence type="ECO:0000259" key="6">
    <source>
        <dbReference type="PROSITE" id="PS50222"/>
    </source>
</evidence>
<dbReference type="Proteomes" id="UP000001307">
    <property type="component" value="Unassembled WGS sequence"/>
</dbReference>
<evidence type="ECO:0000256" key="2">
    <source>
        <dbReference type="ARBA" id="ARBA00022737"/>
    </source>
</evidence>
<dbReference type="PROSITE" id="PS50222">
    <property type="entry name" value="EF_HAND_2"/>
    <property type="match status" value="1"/>
</dbReference>
<feature type="domain" description="EF-hand" evidence="6">
    <location>
        <begin position="20"/>
        <end position="55"/>
    </location>
</feature>
<sequence>MEDYVAELIQEIKNLDLENEDINKVAEAFAHVDKKKEGSVDIDSLGDLLDEVGKPLPGFKIRQMLPTLSLKTSGRVNVLEFGSIYHDQVKKDIASSFRKTIDAAEGVVSKTGASSWSTHTYSLEEREAFADWINTRLKDDPDCKNLLPITVDDESLFEKVSDGILLCKLINLSQPETIDERAINKTKLSVYRKQENLNLAINSASAIGCTVVNIGAQDLLESRQHLILGLLWQIIRMGLFANIDLALNPNLKALLMDGEELADLDKLGPEKLLLRWMNYHLARAGYSKTVANFGKDISDSHAYLNLLAQIQPADLSPPLSAFFVAGDDLSRAEAMLKNADRLGCRAFVTARDVANGHDKLNMAFVANLFNNHPSLEPPSDDENDEVIEETGDERTYRNWMNSLGVQPRVNRLYGDLIDGNVLLQLEDIVKPGIVNWERVNRAPFPRIGAMMKRIENCNYAVDLGKELKYSLIGIAGNDIYDQNRTLTLALVWQIMRGYTTKVLTDLGGNTQIRDAEIVDWVNQTLASGGKTSKISSFKDSSIASSQAILDVIDVLVPDSIDYSVVLSDPSDYEDKLQNAKYALAMGRKIGARIYATPEHVVNVDMKMVLTIFACLMGRGMERT</sequence>
<dbReference type="Gene3D" id="1.10.418.10">
    <property type="entry name" value="Calponin-like domain"/>
    <property type="match status" value="4"/>
</dbReference>
<dbReference type="FunFam" id="1.10.418.10:FF:000010">
    <property type="entry name" value="Plastin-3 isoform 1"/>
    <property type="match status" value="1"/>
</dbReference>
<dbReference type="CDD" id="cd21301">
    <property type="entry name" value="CH_PLS_rpt4"/>
    <property type="match status" value="1"/>
</dbReference>
<dbReference type="InterPro" id="IPR001589">
    <property type="entry name" value="Actinin_actin-bd_CS"/>
</dbReference>
<evidence type="ECO:0000313" key="8">
    <source>
        <dbReference type="Proteomes" id="UP000001307"/>
    </source>
</evidence>
<evidence type="ECO:0000256" key="4">
    <source>
        <dbReference type="ARBA" id="ARBA00023203"/>
    </source>
</evidence>
<evidence type="ECO:0000256" key="3">
    <source>
        <dbReference type="ARBA" id="ARBA00022837"/>
    </source>
</evidence>
<dbReference type="CDD" id="cd21295">
    <property type="entry name" value="CH_PLS_rpt2"/>
    <property type="match status" value="1"/>
</dbReference>
<dbReference type="InterPro" id="IPR036872">
    <property type="entry name" value="CH_dom_sf"/>
</dbReference>
<accession>E4WWY3</accession>
<dbReference type="PROSITE" id="PS00020">
    <property type="entry name" value="ACTININ_2"/>
    <property type="match status" value="2"/>
</dbReference>
<dbReference type="GO" id="GO:0005737">
    <property type="term" value="C:cytoplasm"/>
    <property type="evidence" value="ECO:0007669"/>
    <property type="project" value="TreeGrafter"/>
</dbReference>
<protein>
    <submittedName>
        <fullName evidence="7">Uncharacterized protein</fullName>
    </submittedName>
</protein>
<dbReference type="FunFam" id="1.10.418.10:FF:000042">
    <property type="entry name" value="Fimbrin, putative"/>
    <property type="match status" value="1"/>
</dbReference>
<keyword evidence="8" id="KW-1185">Reference proteome</keyword>
<organism evidence="7">
    <name type="scientific">Oikopleura dioica</name>
    <name type="common">Tunicate</name>
    <dbReference type="NCBI Taxonomy" id="34765"/>
    <lineage>
        <taxon>Eukaryota</taxon>
        <taxon>Metazoa</taxon>
        <taxon>Chordata</taxon>
        <taxon>Tunicata</taxon>
        <taxon>Appendicularia</taxon>
        <taxon>Copelata</taxon>
        <taxon>Oikopleuridae</taxon>
        <taxon>Oikopleura</taxon>
    </lineage>
</organism>
<dbReference type="FunFam" id="1.10.238.10:FF:000263">
    <property type="entry name" value="plastin-1 isoform X2"/>
    <property type="match status" value="1"/>
</dbReference>
<dbReference type="CDD" id="cd21292">
    <property type="entry name" value="CH_PLS_rpt1"/>
    <property type="match status" value="1"/>
</dbReference>
<dbReference type="CDD" id="cd21298">
    <property type="entry name" value="CH_PLS_rpt3"/>
    <property type="match status" value="1"/>
</dbReference>